<feature type="transmembrane region" description="Helical" evidence="1">
    <location>
        <begin position="76"/>
        <end position="95"/>
    </location>
</feature>
<dbReference type="RefSeq" id="WP_252165875.1">
    <property type="nucleotide sequence ID" value="NZ_CP084930.1"/>
</dbReference>
<dbReference type="EMBL" id="CP084930">
    <property type="protein sequence ID" value="USI72066.1"/>
    <property type="molecule type" value="Genomic_DNA"/>
</dbReference>
<organism evidence="2 3">
    <name type="scientific">Sphingomonas morindae</name>
    <dbReference type="NCBI Taxonomy" id="1541170"/>
    <lineage>
        <taxon>Bacteria</taxon>
        <taxon>Pseudomonadati</taxon>
        <taxon>Pseudomonadota</taxon>
        <taxon>Alphaproteobacteria</taxon>
        <taxon>Sphingomonadales</taxon>
        <taxon>Sphingomonadaceae</taxon>
        <taxon>Sphingomonas</taxon>
    </lineage>
</organism>
<keyword evidence="1" id="KW-0812">Transmembrane</keyword>
<sequence>MTGRIAGGTTAKAEMALRWFTAVAGGYAAASGLAALAARVAPLPRAEAVIWAMLLAFPLYAGLLLWVLGSAKPRRAMAAIWTLALVAGGGAWLLGVRP</sequence>
<evidence type="ECO:0000256" key="1">
    <source>
        <dbReference type="SAM" id="Phobius"/>
    </source>
</evidence>
<dbReference type="Proteomes" id="UP001056937">
    <property type="component" value="Chromosome 1"/>
</dbReference>
<keyword evidence="3" id="KW-1185">Reference proteome</keyword>
<feature type="transmembrane region" description="Helical" evidence="1">
    <location>
        <begin position="48"/>
        <end position="69"/>
    </location>
</feature>
<evidence type="ECO:0000313" key="3">
    <source>
        <dbReference type="Proteomes" id="UP001056937"/>
    </source>
</evidence>
<gene>
    <name evidence="2" type="ORF">LHA26_12215</name>
</gene>
<keyword evidence="1" id="KW-1133">Transmembrane helix</keyword>
<reference evidence="2" key="1">
    <citation type="journal article" date="2022" name="Toxins">
        <title>Genomic Analysis of Sphingopyxis sp. USTB-05 for Biodegrading Cyanobacterial Hepatotoxins.</title>
        <authorList>
            <person name="Liu C."/>
            <person name="Xu Q."/>
            <person name="Zhao Z."/>
            <person name="Zhang H."/>
            <person name="Liu X."/>
            <person name="Yin C."/>
            <person name="Liu Y."/>
            <person name="Yan H."/>
        </authorList>
    </citation>
    <scope>NUCLEOTIDE SEQUENCE</scope>
    <source>
        <strain evidence="2">NBD5</strain>
    </source>
</reference>
<name>A0ABY4X5B0_9SPHN</name>
<feature type="transmembrane region" description="Helical" evidence="1">
    <location>
        <begin position="20"/>
        <end position="42"/>
    </location>
</feature>
<evidence type="ECO:0000313" key="2">
    <source>
        <dbReference type="EMBL" id="USI72066.1"/>
    </source>
</evidence>
<proteinExistence type="predicted"/>
<protein>
    <submittedName>
        <fullName evidence="2">Iron transporter</fullName>
    </submittedName>
</protein>
<keyword evidence="1" id="KW-0472">Membrane</keyword>
<accession>A0ABY4X5B0</accession>